<evidence type="ECO:0000313" key="7">
    <source>
        <dbReference type="EMBL" id="SMX24759.1"/>
    </source>
</evidence>
<dbReference type="GO" id="GO:0050421">
    <property type="term" value="F:nitrite reductase (NO-forming) activity"/>
    <property type="evidence" value="ECO:0007669"/>
    <property type="project" value="UniProtKB-EC"/>
</dbReference>
<evidence type="ECO:0000256" key="2">
    <source>
        <dbReference type="ARBA" id="ARBA00022723"/>
    </source>
</evidence>
<dbReference type="InterPro" id="IPR001287">
    <property type="entry name" value="NO2-reductase_Cu"/>
</dbReference>
<feature type="binding site" description="type 1 copper site" evidence="6">
    <location>
        <position position="213"/>
    </location>
    <ligand>
        <name>Cu cation</name>
        <dbReference type="ChEBI" id="CHEBI:23378"/>
        <label>1</label>
    </ligand>
</feature>
<dbReference type="SUPFAM" id="SSF49503">
    <property type="entry name" value="Cupredoxins"/>
    <property type="match status" value="2"/>
</dbReference>
<dbReference type="AlphaFoldDB" id="A0A238J1Z7"/>
<feature type="binding site" description="type 1 copper site" evidence="6">
    <location>
        <position position="208"/>
    </location>
    <ligand>
        <name>Cu cation</name>
        <dbReference type="ChEBI" id="CHEBI:23378"/>
        <label>1</label>
    </ligand>
</feature>
<evidence type="ECO:0000256" key="3">
    <source>
        <dbReference type="ARBA" id="ARBA00022737"/>
    </source>
</evidence>
<evidence type="ECO:0000256" key="4">
    <source>
        <dbReference type="ARBA" id="ARBA00023002"/>
    </source>
</evidence>
<organism evidence="7 8">
    <name type="scientific">Boseongicola aestuarii</name>
    <dbReference type="NCBI Taxonomy" id="1470561"/>
    <lineage>
        <taxon>Bacteria</taxon>
        <taxon>Pseudomonadati</taxon>
        <taxon>Pseudomonadota</taxon>
        <taxon>Alphaproteobacteria</taxon>
        <taxon>Rhodobacterales</taxon>
        <taxon>Paracoccaceae</taxon>
        <taxon>Boseongicola</taxon>
    </lineage>
</organism>
<dbReference type="EMBL" id="FXXQ01000010">
    <property type="protein sequence ID" value="SMX24759.1"/>
    <property type="molecule type" value="Genomic_DNA"/>
</dbReference>
<comment type="cofactor">
    <cofactor evidence="6">
        <name>Cu(2+)</name>
        <dbReference type="ChEBI" id="CHEBI:29036"/>
    </cofactor>
</comment>
<keyword evidence="5 6" id="KW-0186">Copper</keyword>
<protein>
    <submittedName>
        <fullName evidence="7">Copper-containing nitrite reductase</fullName>
        <ecNumber evidence="7">1.7.2.1</ecNumber>
    </submittedName>
</protein>
<reference evidence="7 8" key="1">
    <citation type="submission" date="2017-05" db="EMBL/GenBank/DDBJ databases">
        <authorList>
            <person name="Song R."/>
            <person name="Chenine A.L."/>
            <person name="Ruprecht R.M."/>
        </authorList>
    </citation>
    <scope>NUCLEOTIDE SEQUENCE [LARGE SCALE GENOMIC DNA]</scope>
    <source>
        <strain evidence="7 8">CECT 8489</strain>
    </source>
</reference>
<keyword evidence="3" id="KW-0677">Repeat</keyword>
<comment type="cofactor">
    <cofactor evidence="6">
        <name>Cu(+)</name>
        <dbReference type="ChEBI" id="CHEBI:49552"/>
    </cofactor>
</comment>
<gene>
    <name evidence="7" type="primary">nirK_1</name>
    <name evidence="7" type="ORF">BOA8489_02887</name>
</gene>
<accession>A0A238J1Z7</accession>
<dbReference type="Gene3D" id="2.60.40.420">
    <property type="entry name" value="Cupredoxins - blue copper proteins"/>
    <property type="match status" value="1"/>
</dbReference>
<dbReference type="GO" id="GO:0005507">
    <property type="term" value="F:copper ion binding"/>
    <property type="evidence" value="ECO:0007669"/>
    <property type="project" value="InterPro"/>
</dbReference>
<proteinExistence type="inferred from homology"/>
<evidence type="ECO:0000256" key="5">
    <source>
        <dbReference type="ARBA" id="ARBA00023008"/>
    </source>
</evidence>
<evidence type="ECO:0000256" key="6">
    <source>
        <dbReference type="PIRSR" id="PIRSR601287-1"/>
    </source>
</evidence>
<keyword evidence="2 6" id="KW-0479">Metal-binding</keyword>
<keyword evidence="8" id="KW-1185">Reference proteome</keyword>
<evidence type="ECO:0000256" key="1">
    <source>
        <dbReference type="ARBA" id="ARBA00010609"/>
    </source>
</evidence>
<dbReference type="InterPro" id="IPR008972">
    <property type="entry name" value="Cupredoxin"/>
</dbReference>
<comment type="similarity">
    <text evidence="1">Belongs to the multicopper oxidase family.</text>
</comment>
<dbReference type="PRINTS" id="PR00695">
    <property type="entry name" value="CUNO2RDTASE"/>
</dbReference>
<sequence length="291" mass="31741">MNAQNLVGWGDDPNVFAQWNQPARLLSCDIRSVRRYAVAIQYRTGEIGPLMRVYRALSDSNPSDLNPDVHPAAFRCGETGQVLCGTGGSVSTIAHACTECVPVAILNDRQVAESIAEPADLSGYTRAKQELVAPPFAPAHEQVATSCPKIIEITMETTERLMLVYEDAGASVWALTCCGSVPGPPIICHQDDMTELTRRSPIDRMMEHNIDFHASTGALAGEHALTASVGETVPMIHNQAARDSRPHLIGRHGNYVRENLFTEPRLQDMARWFVRGGSAVAAMYTFEQPGV</sequence>
<dbReference type="EC" id="1.7.2.1" evidence="7"/>
<keyword evidence="4 7" id="KW-0560">Oxidoreductase</keyword>
<evidence type="ECO:0000313" key="8">
    <source>
        <dbReference type="Proteomes" id="UP000201838"/>
    </source>
</evidence>
<name>A0A238J1Z7_9RHOB</name>
<dbReference type="Proteomes" id="UP000201838">
    <property type="component" value="Unassembled WGS sequence"/>
</dbReference>